<comment type="caution">
    <text evidence="2">The sequence shown here is derived from an EMBL/GenBank/DDBJ whole genome shotgun (WGS) entry which is preliminary data.</text>
</comment>
<accession>A0ABW6A4T8</accession>
<protein>
    <recommendedName>
        <fullName evidence="4">PAP2 superfamily protein</fullName>
    </recommendedName>
</protein>
<feature type="transmembrane region" description="Helical" evidence="1">
    <location>
        <begin position="106"/>
        <end position="123"/>
    </location>
</feature>
<evidence type="ECO:0000256" key="1">
    <source>
        <dbReference type="SAM" id="Phobius"/>
    </source>
</evidence>
<evidence type="ECO:0008006" key="4">
    <source>
        <dbReference type="Google" id="ProtNLM"/>
    </source>
</evidence>
<evidence type="ECO:0000313" key="3">
    <source>
        <dbReference type="Proteomes" id="UP001597511"/>
    </source>
</evidence>
<keyword evidence="1" id="KW-0472">Membrane</keyword>
<organism evidence="2 3">
    <name type="scientific">Terrimonas rubra</name>
    <dbReference type="NCBI Taxonomy" id="1035890"/>
    <lineage>
        <taxon>Bacteria</taxon>
        <taxon>Pseudomonadati</taxon>
        <taxon>Bacteroidota</taxon>
        <taxon>Chitinophagia</taxon>
        <taxon>Chitinophagales</taxon>
        <taxon>Chitinophagaceae</taxon>
        <taxon>Terrimonas</taxon>
    </lineage>
</organism>
<keyword evidence="3" id="KW-1185">Reference proteome</keyword>
<feature type="transmembrane region" description="Helical" evidence="1">
    <location>
        <begin position="72"/>
        <end position="94"/>
    </location>
</feature>
<dbReference type="RefSeq" id="WP_386097586.1">
    <property type="nucleotide sequence ID" value="NZ_JBHUOZ010000002.1"/>
</dbReference>
<gene>
    <name evidence="2" type="ORF">ACFS6H_09300</name>
</gene>
<feature type="transmembrane region" description="Helical" evidence="1">
    <location>
        <begin position="181"/>
        <end position="201"/>
    </location>
</feature>
<feature type="transmembrane region" description="Helical" evidence="1">
    <location>
        <begin position="32"/>
        <end position="52"/>
    </location>
</feature>
<feature type="transmembrane region" description="Helical" evidence="1">
    <location>
        <begin position="129"/>
        <end position="149"/>
    </location>
</feature>
<keyword evidence="1" id="KW-1133">Transmembrane helix</keyword>
<dbReference type="Proteomes" id="UP001597511">
    <property type="component" value="Unassembled WGS sequence"/>
</dbReference>
<feature type="transmembrane region" description="Helical" evidence="1">
    <location>
        <begin position="156"/>
        <end position="175"/>
    </location>
</feature>
<proteinExistence type="predicted"/>
<keyword evidence="1" id="KW-0812">Transmembrane</keyword>
<name>A0ABW6A4T8_9BACT</name>
<feature type="transmembrane region" description="Helical" evidence="1">
    <location>
        <begin position="208"/>
        <end position="229"/>
    </location>
</feature>
<dbReference type="EMBL" id="JBHUOZ010000002">
    <property type="protein sequence ID" value="MFD2919901.1"/>
    <property type="molecule type" value="Genomic_DNA"/>
</dbReference>
<sequence>MQTLPITDNGSIASANGEPETTHPVLKFLAKLISYLFHPCFVPVYVVLFLVYEHPNMFVGFSPKNKILVVAQAFMMFSFFPIITTLLLKALKFIDSIQLPTQKDRIIPLIANMTWYFWIWHVWRNLPDYPKELVALALGIFAASIIAMLANIKFKISLHAIGVGTMVTFLVTIALQQSLHFAVYLSVAFIIAGLVCTARLISGSHNTFEVYTGFLAGVGAQLIANVVVLN</sequence>
<evidence type="ECO:0000313" key="2">
    <source>
        <dbReference type="EMBL" id="MFD2919901.1"/>
    </source>
</evidence>
<reference evidence="3" key="1">
    <citation type="journal article" date="2019" name="Int. J. Syst. Evol. Microbiol.">
        <title>The Global Catalogue of Microorganisms (GCM) 10K type strain sequencing project: providing services to taxonomists for standard genome sequencing and annotation.</title>
        <authorList>
            <consortium name="The Broad Institute Genomics Platform"/>
            <consortium name="The Broad Institute Genome Sequencing Center for Infectious Disease"/>
            <person name="Wu L."/>
            <person name="Ma J."/>
        </authorList>
    </citation>
    <scope>NUCLEOTIDE SEQUENCE [LARGE SCALE GENOMIC DNA]</scope>
    <source>
        <strain evidence="3">KCTC 23299</strain>
    </source>
</reference>